<evidence type="ECO:0000313" key="2">
    <source>
        <dbReference type="Proteomes" id="UP000177325"/>
    </source>
</evidence>
<sequence>MATKTLNIALDERLLKKVDSVVKKEMASRSEYFRRLALSDLSRREALQSILDSGNKRGKSLKFKNETEAMQAMSLK</sequence>
<proteinExistence type="predicted"/>
<dbReference type="GO" id="GO:0006355">
    <property type="term" value="P:regulation of DNA-templated transcription"/>
    <property type="evidence" value="ECO:0007669"/>
    <property type="project" value="InterPro"/>
</dbReference>
<name>A0A1F6FH44_9BACT</name>
<gene>
    <name evidence="1" type="ORF">A3G90_03895</name>
</gene>
<comment type="caution">
    <text evidence="1">The sequence shown here is derived from an EMBL/GenBank/DDBJ whole genome shotgun (WGS) entry which is preliminary data.</text>
</comment>
<protein>
    <recommendedName>
        <fullName evidence="3">Ribbon-helix-helix protein CopG domain-containing protein</fullName>
    </recommendedName>
</protein>
<dbReference type="EMBL" id="MFMM01000001">
    <property type="protein sequence ID" value="OGG85171.1"/>
    <property type="molecule type" value="Genomic_DNA"/>
</dbReference>
<organism evidence="1 2">
    <name type="scientific">Candidatus Kaiserbacteria bacterium RIFCSPLOWO2_12_FULL_45_26</name>
    <dbReference type="NCBI Taxonomy" id="1798525"/>
    <lineage>
        <taxon>Bacteria</taxon>
        <taxon>Candidatus Kaiseribacteriota</taxon>
    </lineage>
</organism>
<dbReference type="AlphaFoldDB" id="A0A1F6FH44"/>
<evidence type="ECO:0000313" key="1">
    <source>
        <dbReference type="EMBL" id="OGG85171.1"/>
    </source>
</evidence>
<dbReference type="InterPro" id="IPR013321">
    <property type="entry name" value="Arc_rbn_hlx_hlx"/>
</dbReference>
<accession>A0A1F6FH44</accession>
<dbReference type="STRING" id="1798525.A3G90_03895"/>
<dbReference type="Gene3D" id="1.10.1220.10">
    <property type="entry name" value="Met repressor-like"/>
    <property type="match status" value="1"/>
</dbReference>
<dbReference type="Proteomes" id="UP000177325">
    <property type="component" value="Unassembled WGS sequence"/>
</dbReference>
<reference evidence="1 2" key="1">
    <citation type="journal article" date="2016" name="Nat. Commun.">
        <title>Thousands of microbial genomes shed light on interconnected biogeochemical processes in an aquifer system.</title>
        <authorList>
            <person name="Anantharaman K."/>
            <person name="Brown C.T."/>
            <person name="Hug L.A."/>
            <person name="Sharon I."/>
            <person name="Castelle C.J."/>
            <person name="Probst A.J."/>
            <person name="Thomas B.C."/>
            <person name="Singh A."/>
            <person name="Wilkins M.J."/>
            <person name="Karaoz U."/>
            <person name="Brodie E.L."/>
            <person name="Williams K.H."/>
            <person name="Hubbard S.S."/>
            <person name="Banfield J.F."/>
        </authorList>
    </citation>
    <scope>NUCLEOTIDE SEQUENCE [LARGE SCALE GENOMIC DNA]</scope>
</reference>
<evidence type="ECO:0008006" key="3">
    <source>
        <dbReference type="Google" id="ProtNLM"/>
    </source>
</evidence>